<dbReference type="Gene3D" id="1.10.10.10">
    <property type="entry name" value="Winged helix-like DNA-binding domain superfamily/Winged helix DNA-binding domain"/>
    <property type="match status" value="1"/>
</dbReference>
<dbReference type="SUPFAM" id="SSF46785">
    <property type="entry name" value="Winged helix' DNA-binding domain"/>
    <property type="match status" value="1"/>
</dbReference>
<dbReference type="SUPFAM" id="SSF47769">
    <property type="entry name" value="SAM/Pointed domain"/>
    <property type="match status" value="1"/>
</dbReference>
<dbReference type="PhylomeDB" id="A0A091W7Z3"/>
<dbReference type="InterPro" id="IPR003118">
    <property type="entry name" value="Pointed_dom"/>
</dbReference>
<dbReference type="InterPro" id="IPR013761">
    <property type="entry name" value="SAM/pointed_sf"/>
</dbReference>
<comment type="similarity">
    <text evidence="1 3">Belongs to the ETS family.</text>
</comment>
<dbReference type="SMART" id="SM00251">
    <property type="entry name" value="SAM_PNT"/>
    <property type="match status" value="1"/>
</dbReference>
<dbReference type="PANTHER" id="PTHR11849">
    <property type="entry name" value="ETS"/>
    <property type="match status" value="1"/>
</dbReference>
<evidence type="ECO:0000259" key="4">
    <source>
        <dbReference type="PROSITE" id="PS50061"/>
    </source>
</evidence>
<dbReference type="Pfam" id="PF02198">
    <property type="entry name" value="SAM_PNT"/>
    <property type="match status" value="1"/>
</dbReference>
<protein>
    <submittedName>
        <fullName evidence="5">ETS-related transcription factor Elf-5</fullName>
    </submittedName>
</protein>
<keyword evidence="2 3" id="KW-0238">DNA-binding</keyword>
<dbReference type="InterPro" id="IPR036390">
    <property type="entry name" value="WH_DNA-bd_sf"/>
</dbReference>
<dbReference type="GO" id="GO:0005634">
    <property type="term" value="C:nucleus"/>
    <property type="evidence" value="ECO:0007669"/>
    <property type="project" value="UniProtKB-SubCell"/>
</dbReference>
<dbReference type="GO" id="GO:0043565">
    <property type="term" value="F:sequence-specific DNA binding"/>
    <property type="evidence" value="ECO:0007669"/>
    <property type="project" value="InterPro"/>
</dbReference>
<feature type="non-terminal residue" evidence="5">
    <location>
        <position position="259"/>
    </location>
</feature>
<comment type="subcellular location">
    <subcellularLocation>
        <location evidence="3">Nucleus</location>
    </subcellularLocation>
</comment>
<reference evidence="5 6" key="1">
    <citation type="submission" date="2014-04" db="EMBL/GenBank/DDBJ databases">
        <title>Genome evolution of avian class.</title>
        <authorList>
            <person name="Zhang G."/>
            <person name="Li C."/>
        </authorList>
    </citation>
    <scope>NUCLEOTIDE SEQUENCE [LARGE SCALE GENOMIC DNA]</scope>
    <source>
        <strain evidence="5">BGI_N306</strain>
    </source>
</reference>
<dbReference type="EMBL" id="KK734865">
    <property type="protein sequence ID" value="KFR11230.1"/>
    <property type="molecule type" value="Genomic_DNA"/>
</dbReference>
<dbReference type="Pfam" id="PF00178">
    <property type="entry name" value="Ets"/>
    <property type="match status" value="1"/>
</dbReference>
<dbReference type="SMART" id="SM00413">
    <property type="entry name" value="ETS"/>
    <property type="match status" value="1"/>
</dbReference>
<dbReference type="InterPro" id="IPR036388">
    <property type="entry name" value="WH-like_DNA-bd_sf"/>
</dbReference>
<dbReference type="GO" id="GO:0000981">
    <property type="term" value="F:DNA-binding transcription factor activity, RNA polymerase II-specific"/>
    <property type="evidence" value="ECO:0007669"/>
    <property type="project" value="TreeGrafter"/>
</dbReference>
<dbReference type="STRING" id="30419.A0A091W7Z3"/>
<evidence type="ECO:0000313" key="5">
    <source>
        <dbReference type="EMBL" id="KFR11230.1"/>
    </source>
</evidence>
<accession>A0A091W7Z3</accession>
<dbReference type="Proteomes" id="UP000053605">
    <property type="component" value="Unassembled WGS sequence"/>
</dbReference>
<evidence type="ECO:0000256" key="1">
    <source>
        <dbReference type="ARBA" id="ARBA00005562"/>
    </source>
</evidence>
<dbReference type="PROSITE" id="PS00346">
    <property type="entry name" value="ETS_DOMAIN_2"/>
    <property type="match status" value="1"/>
</dbReference>
<gene>
    <name evidence="5" type="ORF">N306_09617</name>
</gene>
<dbReference type="InterPro" id="IPR000418">
    <property type="entry name" value="Ets_dom"/>
</dbReference>
<feature type="domain" description="ETS" evidence="4">
    <location>
        <begin position="167"/>
        <end position="248"/>
    </location>
</feature>
<evidence type="ECO:0000256" key="2">
    <source>
        <dbReference type="ARBA" id="ARBA00023125"/>
    </source>
</evidence>
<dbReference type="FunFam" id="1.10.10.10:FF:000244">
    <property type="entry name" value="ETS-related transcription factor Elf-5 isoform X1"/>
    <property type="match status" value="1"/>
</dbReference>
<dbReference type="AlphaFoldDB" id="A0A091W7Z3"/>
<dbReference type="Gene3D" id="1.10.150.50">
    <property type="entry name" value="Transcription Factor, Ets-1"/>
    <property type="match status" value="1"/>
</dbReference>
<keyword evidence="3" id="KW-0539">Nucleus</keyword>
<evidence type="ECO:0000256" key="3">
    <source>
        <dbReference type="RuleBase" id="RU004019"/>
    </source>
</evidence>
<feature type="non-terminal residue" evidence="5">
    <location>
        <position position="1"/>
    </location>
</feature>
<sequence length="259" mass="30130">LKVMLESVTQSTFLSDTMVCDPLMSWTELFGTTEDDYTTCDHQKDSYSFWTSIHADYWSKHNVCELLQSCCDQCKIDLNCISFSHFNINSLWLCNMTHSLAAAVICGEYLYFILQNSRMHTLSFFTDEEETKPSNKDFPACVKACVRAGSISGQECHSHGRINLQNSHLWEFVRDLLLSPEENCGILEWEDREQGIFRVVKSEALAKMWGQKKKNDSMTYEKLSRALRYYYKTGILERVDKRLVYKFGKNAHGWQENKI</sequence>
<keyword evidence="6" id="KW-1185">Reference proteome</keyword>
<dbReference type="GO" id="GO:0030154">
    <property type="term" value="P:cell differentiation"/>
    <property type="evidence" value="ECO:0007669"/>
    <property type="project" value="TreeGrafter"/>
</dbReference>
<dbReference type="PRINTS" id="PR00454">
    <property type="entry name" value="ETSDOMAIN"/>
</dbReference>
<proteinExistence type="inferred from homology"/>
<organism evidence="5 6">
    <name type="scientific">Opisthocomus hoazin</name>
    <name type="common">Hoatzin</name>
    <name type="synonym">Phasianus hoazin</name>
    <dbReference type="NCBI Taxonomy" id="30419"/>
    <lineage>
        <taxon>Eukaryota</taxon>
        <taxon>Metazoa</taxon>
        <taxon>Chordata</taxon>
        <taxon>Craniata</taxon>
        <taxon>Vertebrata</taxon>
        <taxon>Euteleostomi</taxon>
        <taxon>Archelosauria</taxon>
        <taxon>Archosauria</taxon>
        <taxon>Dinosauria</taxon>
        <taxon>Saurischia</taxon>
        <taxon>Theropoda</taxon>
        <taxon>Coelurosauria</taxon>
        <taxon>Aves</taxon>
        <taxon>Neognathae</taxon>
        <taxon>Neoaves</taxon>
        <taxon>Opisthocomiformes</taxon>
        <taxon>Opisthocomidae</taxon>
        <taxon>Opisthocomus</taxon>
    </lineage>
</organism>
<name>A0A091W7Z3_OPIHO</name>
<dbReference type="PANTHER" id="PTHR11849:SF15">
    <property type="entry name" value="ETS-RELATED TRANSCRIPTION FACTOR ELF-5"/>
    <property type="match status" value="1"/>
</dbReference>
<dbReference type="PROSITE" id="PS50061">
    <property type="entry name" value="ETS_DOMAIN_3"/>
    <property type="match status" value="1"/>
</dbReference>
<evidence type="ECO:0000313" key="6">
    <source>
        <dbReference type="Proteomes" id="UP000053605"/>
    </source>
</evidence>
<dbReference type="InterPro" id="IPR046328">
    <property type="entry name" value="ETS_fam"/>
</dbReference>